<reference evidence="2 3" key="1">
    <citation type="journal article" date="2019" name="Nat. Ecol. Evol.">
        <title>Megaphylogeny resolves global patterns of mushroom evolution.</title>
        <authorList>
            <person name="Varga T."/>
            <person name="Krizsan K."/>
            <person name="Foldi C."/>
            <person name="Dima B."/>
            <person name="Sanchez-Garcia M."/>
            <person name="Sanchez-Ramirez S."/>
            <person name="Szollosi G.J."/>
            <person name="Szarkandi J.G."/>
            <person name="Papp V."/>
            <person name="Albert L."/>
            <person name="Andreopoulos W."/>
            <person name="Angelini C."/>
            <person name="Antonin V."/>
            <person name="Barry K.W."/>
            <person name="Bougher N.L."/>
            <person name="Buchanan P."/>
            <person name="Buyck B."/>
            <person name="Bense V."/>
            <person name="Catcheside P."/>
            <person name="Chovatia M."/>
            <person name="Cooper J."/>
            <person name="Damon W."/>
            <person name="Desjardin D."/>
            <person name="Finy P."/>
            <person name="Geml J."/>
            <person name="Haridas S."/>
            <person name="Hughes K."/>
            <person name="Justo A."/>
            <person name="Karasinski D."/>
            <person name="Kautmanova I."/>
            <person name="Kiss B."/>
            <person name="Kocsube S."/>
            <person name="Kotiranta H."/>
            <person name="LaButti K.M."/>
            <person name="Lechner B.E."/>
            <person name="Liimatainen K."/>
            <person name="Lipzen A."/>
            <person name="Lukacs Z."/>
            <person name="Mihaltcheva S."/>
            <person name="Morgado L.N."/>
            <person name="Niskanen T."/>
            <person name="Noordeloos M.E."/>
            <person name="Ohm R.A."/>
            <person name="Ortiz-Santana B."/>
            <person name="Ovrebo C."/>
            <person name="Racz N."/>
            <person name="Riley R."/>
            <person name="Savchenko A."/>
            <person name="Shiryaev A."/>
            <person name="Soop K."/>
            <person name="Spirin V."/>
            <person name="Szebenyi C."/>
            <person name="Tomsovsky M."/>
            <person name="Tulloss R.E."/>
            <person name="Uehling J."/>
            <person name="Grigoriev I.V."/>
            <person name="Vagvolgyi C."/>
            <person name="Papp T."/>
            <person name="Martin F.M."/>
            <person name="Miettinen O."/>
            <person name="Hibbett D.S."/>
            <person name="Nagy L.G."/>
        </authorList>
    </citation>
    <scope>NUCLEOTIDE SEQUENCE [LARGE SCALE GENOMIC DNA]</scope>
    <source>
        <strain evidence="2 3">CBS 121175</strain>
    </source>
</reference>
<keyword evidence="3" id="KW-1185">Reference proteome</keyword>
<organism evidence="2 3">
    <name type="scientific">Coprinopsis marcescibilis</name>
    <name type="common">Agaric fungus</name>
    <name type="synonym">Psathyrella marcescibilis</name>
    <dbReference type="NCBI Taxonomy" id="230819"/>
    <lineage>
        <taxon>Eukaryota</taxon>
        <taxon>Fungi</taxon>
        <taxon>Dikarya</taxon>
        <taxon>Basidiomycota</taxon>
        <taxon>Agaricomycotina</taxon>
        <taxon>Agaricomycetes</taxon>
        <taxon>Agaricomycetidae</taxon>
        <taxon>Agaricales</taxon>
        <taxon>Agaricineae</taxon>
        <taxon>Psathyrellaceae</taxon>
        <taxon>Coprinopsis</taxon>
    </lineage>
</organism>
<protein>
    <submittedName>
        <fullName evidence="2">Uncharacterized protein</fullName>
    </submittedName>
</protein>
<dbReference type="OrthoDB" id="9514740at2759"/>
<evidence type="ECO:0000256" key="1">
    <source>
        <dbReference type="SAM" id="MobiDB-lite"/>
    </source>
</evidence>
<dbReference type="STRING" id="230819.A0A5C3KJH9"/>
<feature type="region of interest" description="Disordered" evidence="1">
    <location>
        <begin position="1"/>
        <end position="127"/>
    </location>
</feature>
<evidence type="ECO:0000313" key="3">
    <source>
        <dbReference type="Proteomes" id="UP000307440"/>
    </source>
</evidence>
<sequence>MDSSFTSADAPMTQMGREEGYPLGEARVVTDAPPSTVRTESGHHAQRTAISASKSGAESDVDMEIASQGTPSDISSCLDSSDDEQLFSHRTKSEPKTHRSTSRAAEPMPHLWTPQSLFSPGSSSYAQRTSERPKKCCVCKEKPAHSRYPTCGLTCAAKLQEQESTHRYGMCKVCGERPKAYDSSGKRYETCGFKCSSKLKEQEIESRGRCEQCGEQPKARRGGSLSPYCGPCDGRARYRKPSKPRALVVRGNCNTCLVCWTGQITDQLSVFCSSSCVDSATNLSPTLVEIPRGHTYFYRVSDEFERAWDASQQDCPTIHHIYCAIMPQNTRDRYDEYKNHWEKYAKGPKEIKTWVGFNKFCNIGDSGLVHICSYHNCTLCNVLQNGIISDLHPTGVRTSTKSSSANLGGGQGTSKAIFQVNTLVPDKDVVEMSREQLLAPRNGAKQHRDAFVRIVTHGKHGRNEDTGDLHVSVNEAMLPQYLVIYS</sequence>
<feature type="compositionally biased region" description="Polar residues" evidence="1">
    <location>
        <begin position="113"/>
        <end position="127"/>
    </location>
</feature>
<evidence type="ECO:0000313" key="2">
    <source>
        <dbReference type="EMBL" id="TFK20441.1"/>
    </source>
</evidence>
<name>A0A5C3KJH9_COPMA</name>
<proteinExistence type="predicted"/>
<accession>A0A5C3KJH9</accession>
<dbReference type="EMBL" id="ML210300">
    <property type="protein sequence ID" value="TFK20441.1"/>
    <property type="molecule type" value="Genomic_DNA"/>
</dbReference>
<dbReference type="AlphaFoldDB" id="A0A5C3KJH9"/>
<gene>
    <name evidence="2" type="ORF">FA15DRAFT_673470</name>
</gene>
<dbReference type="Proteomes" id="UP000307440">
    <property type="component" value="Unassembled WGS sequence"/>
</dbReference>